<dbReference type="RefSeq" id="WP_011417386.1">
    <property type="nucleotide sequence ID" value="NC_007759.1"/>
</dbReference>
<feature type="transmembrane region" description="Helical" evidence="1">
    <location>
        <begin position="21"/>
        <end position="39"/>
    </location>
</feature>
<dbReference type="InParanoid" id="Q2LTF7"/>
<sequence length="66" mass="7486">MASQNKSLETTKLLRKRKMRYYGLNNMILSNTTVYLNPYTENGSPLSVEEAAIYAAVSKYFNDGES</sequence>
<dbReference type="KEGG" id="sat:SYN_00053"/>
<dbReference type="Proteomes" id="UP000001933">
    <property type="component" value="Chromosome"/>
</dbReference>
<organism evidence="2 3">
    <name type="scientific">Syntrophus aciditrophicus (strain SB)</name>
    <dbReference type="NCBI Taxonomy" id="56780"/>
    <lineage>
        <taxon>Bacteria</taxon>
        <taxon>Pseudomonadati</taxon>
        <taxon>Thermodesulfobacteriota</taxon>
        <taxon>Syntrophia</taxon>
        <taxon>Syntrophales</taxon>
        <taxon>Syntrophaceae</taxon>
        <taxon>Syntrophus</taxon>
    </lineage>
</organism>
<evidence type="ECO:0000313" key="2">
    <source>
        <dbReference type="EMBL" id="ABC77364.1"/>
    </source>
</evidence>
<keyword evidence="1" id="KW-0472">Membrane</keyword>
<gene>
    <name evidence="2" type="ORF">SYN_00053</name>
</gene>
<dbReference type="EMBL" id="CP000252">
    <property type="protein sequence ID" value="ABC77364.1"/>
    <property type="molecule type" value="Genomic_DNA"/>
</dbReference>
<evidence type="ECO:0000256" key="1">
    <source>
        <dbReference type="SAM" id="Phobius"/>
    </source>
</evidence>
<evidence type="ECO:0000313" key="3">
    <source>
        <dbReference type="Proteomes" id="UP000001933"/>
    </source>
</evidence>
<name>Q2LTF7_SYNAS</name>
<dbReference type="AlphaFoldDB" id="Q2LTF7"/>
<reference evidence="2 3" key="1">
    <citation type="journal article" date="2007" name="Proc. Natl. Acad. Sci. U.S.A.">
        <title>The genome of Syntrophus aciditrophicus: life at the thermodynamic limit of microbial growth.</title>
        <authorList>
            <person name="McInerney M.J."/>
            <person name="Rohlin L."/>
            <person name="Mouttaki H."/>
            <person name="Kim U."/>
            <person name="Krupp R.S."/>
            <person name="Rios-Hernandez L."/>
            <person name="Sieber J."/>
            <person name="Struchtemeyer C.G."/>
            <person name="Bhattacharyya A."/>
            <person name="Campbell J.W."/>
            <person name="Gunsalus R.P."/>
        </authorList>
    </citation>
    <scope>NUCLEOTIDE SEQUENCE [LARGE SCALE GENOMIC DNA]</scope>
    <source>
        <strain evidence="2 3">SB</strain>
    </source>
</reference>
<keyword evidence="1" id="KW-0812">Transmembrane</keyword>
<dbReference type="HOGENOM" id="CLU_2829702_0_0_7"/>
<proteinExistence type="predicted"/>
<keyword evidence="1" id="KW-1133">Transmembrane helix</keyword>
<accession>Q2LTF7</accession>
<protein>
    <submittedName>
        <fullName evidence="2">Hypothetical membrane protein</fullName>
    </submittedName>
</protein>
<dbReference type="OrthoDB" id="9916889at2"/>
<keyword evidence="3" id="KW-1185">Reference proteome</keyword>